<dbReference type="PANTHER" id="PTHR15665">
    <property type="entry name" value="ASTEROID PROTEIN"/>
    <property type="match status" value="1"/>
</dbReference>
<gene>
    <name evidence="1" type="ORF">FSP39_000830</name>
</gene>
<organism evidence="1 2">
    <name type="scientific">Pinctada imbricata</name>
    <name type="common">Atlantic pearl-oyster</name>
    <name type="synonym">Pinctada martensii</name>
    <dbReference type="NCBI Taxonomy" id="66713"/>
    <lineage>
        <taxon>Eukaryota</taxon>
        <taxon>Metazoa</taxon>
        <taxon>Spiralia</taxon>
        <taxon>Lophotrochozoa</taxon>
        <taxon>Mollusca</taxon>
        <taxon>Bivalvia</taxon>
        <taxon>Autobranchia</taxon>
        <taxon>Pteriomorphia</taxon>
        <taxon>Pterioida</taxon>
        <taxon>Pterioidea</taxon>
        <taxon>Pteriidae</taxon>
        <taxon>Pinctada</taxon>
    </lineage>
</organism>
<protein>
    <submittedName>
        <fullName evidence="1">Uncharacterized protein</fullName>
    </submittedName>
</protein>
<dbReference type="InterPro" id="IPR026832">
    <property type="entry name" value="Asteroid"/>
</dbReference>
<dbReference type="Proteomes" id="UP001186944">
    <property type="component" value="Unassembled WGS sequence"/>
</dbReference>
<sequence>MNWIAQQDDLQSIMEGVLGCLTLNKEKARKAIAKSIDRYKLDSIKDTQHLFEYFQGNEKYHQVKTAHGVPEWLTLMYQRGEISVVIPRLISIPRNVFFSQVEDLESPSSFECATSLRQVVYGILTSTCTQGGQIEETYREKRSVKSVHVYPAKGTQSLQDIPLLDKYLRKRIILDTLKKTDRNVDLSADAEFFTAIITYCLENSNPKLNEHHARALICCFLVMNVKFESLLSRTEDRSEKWEPLCQHHDQEYDIHVIHAFAQFQACFLAALDLNQLLLCPFPNLNPARVIHGTFLHNVFVQLTTSISPKPVIEDLFDGNQCFLDMFSKMESAVLGPRVLYSRASESLN</sequence>
<proteinExistence type="predicted"/>
<keyword evidence="2" id="KW-1185">Reference proteome</keyword>
<accession>A0AA88XXW2</accession>
<comment type="caution">
    <text evidence="1">The sequence shown here is derived from an EMBL/GenBank/DDBJ whole genome shotgun (WGS) entry which is preliminary data.</text>
</comment>
<reference evidence="1" key="1">
    <citation type="submission" date="2019-08" db="EMBL/GenBank/DDBJ databases">
        <title>The improved chromosome-level genome for the pearl oyster Pinctada fucata martensii using PacBio sequencing and Hi-C.</title>
        <authorList>
            <person name="Zheng Z."/>
        </authorList>
    </citation>
    <scope>NUCLEOTIDE SEQUENCE</scope>
    <source>
        <strain evidence="1">ZZ-2019</strain>
        <tissue evidence="1">Adductor muscle</tissue>
    </source>
</reference>
<dbReference type="AlphaFoldDB" id="A0AA88XXW2"/>
<dbReference type="PANTHER" id="PTHR15665:SF1">
    <property type="entry name" value="PROTEIN ASTEROID HOMOLOG 1"/>
    <property type="match status" value="1"/>
</dbReference>
<dbReference type="EMBL" id="VSWD01000012">
    <property type="protein sequence ID" value="KAK3085264.1"/>
    <property type="molecule type" value="Genomic_DNA"/>
</dbReference>
<evidence type="ECO:0000313" key="2">
    <source>
        <dbReference type="Proteomes" id="UP001186944"/>
    </source>
</evidence>
<name>A0AA88XXW2_PINIB</name>
<evidence type="ECO:0000313" key="1">
    <source>
        <dbReference type="EMBL" id="KAK3085264.1"/>
    </source>
</evidence>